<reference evidence="1 2" key="1">
    <citation type="journal article" date="2015" name="PeerJ">
        <title>First genomic representation of candidate bacterial phylum KSB3 points to enhanced environmental sensing as a trigger of wastewater bulking.</title>
        <authorList>
            <person name="Sekiguchi Y."/>
            <person name="Ohashi A."/>
            <person name="Parks D.H."/>
            <person name="Yamauchi T."/>
            <person name="Tyson G.W."/>
            <person name="Hugenholtz P."/>
        </authorList>
    </citation>
    <scope>NUCLEOTIDE SEQUENCE [LARGE SCALE GENOMIC DNA]</scope>
</reference>
<evidence type="ECO:0000313" key="2">
    <source>
        <dbReference type="Proteomes" id="UP000030661"/>
    </source>
</evidence>
<dbReference type="Gene3D" id="3.40.50.300">
    <property type="entry name" value="P-loop containing nucleotide triphosphate hydrolases"/>
    <property type="match status" value="1"/>
</dbReference>
<sequence length="182" mass="21069">MGVIRVGGVHGVGKTTIIHKALAITKIDIPILKGSDFMAEFIGVSPEELPFQDQERRQKARVYAYHKLQEYTIGIRDSHFCVYTDHGYEFPFDIRDKGNIVSAVLIYGSVELILKQRQKGARLRPLNPDLIQEQQEYEKRGAYHYAKELSIPLYEIQNIEGNDQCIRQFAEILYKYFQSDKE</sequence>
<organism evidence="1 2">
    <name type="scientific">Vecturithrix granuli</name>
    <dbReference type="NCBI Taxonomy" id="1499967"/>
    <lineage>
        <taxon>Bacteria</taxon>
        <taxon>Candidatus Moduliflexota</taxon>
        <taxon>Candidatus Vecturitrichia</taxon>
        <taxon>Candidatus Vecturitrichales</taxon>
        <taxon>Candidatus Vecturitrichaceae</taxon>
        <taxon>Candidatus Vecturithrix</taxon>
    </lineage>
</organism>
<proteinExistence type="predicted"/>
<dbReference type="InterPro" id="IPR027417">
    <property type="entry name" value="P-loop_NTPase"/>
</dbReference>
<protein>
    <submittedName>
        <fullName evidence="1">Uncharacterized protein</fullName>
    </submittedName>
</protein>
<dbReference type="EMBL" id="DF820469">
    <property type="protein sequence ID" value="GAK59297.1"/>
    <property type="molecule type" value="Genomic_DNA"/>
</dbReference>
<dbReference type="HOGENOM" id="CLU_1479314_0_0_0"/>
<accession>A0A081C3Z2</accession>
<dbReference type="SUPFAM" id="SSF52540">
    <property type="entry name" value="P-loop containing nucleoside triphosphate hydrolases"/>
    <property type="match status" value="1"/>
</dbReference>
<keyword evidence="2" id="KW-1185">Reference proteome</keyword>
<dbReference type="AlphaFoldDB" id="A0A081C3Z2"/>
<dbReference type="STRING" id="1499967.U27_06274"/>
<gene>
    <name evidence="1" type="ORF">U27_06274</name>
</gene>
<evidence type="ECO:0000313" key="1">
    <source>
        <dbReference type="EMBL" id="GAK59297.1"/>
    </source>
</evidence>
<name>A0A081C3Z2_VECG1</name>
<dbReference type="Proteomes" id="UP000030661">
    <property type="component" value="Unassembled WGS sequence"/>
</dbReference>